<gene>
    <name evidence="2" type="ORF">CSSPTR1EN2_LOCUS3788</name>
</gene>
<evidence type="ECO:0000256" key="1">
    <source>
        <dbReference type="SAM" id="MobiDB-lite"/>
    </source>
</evidence>
<sequence>MALVHTTRSAVVRSLLRGRSPSQQPQWCRLFSDDAHGGAAKVPIWQDPTSPSKWKEEHFVFVSLAGWGALFYSGYKYFTSGSTTPKPAKEEEATESKPAKKGKH</sequence>
<accession>A0ABP0THW7</accession>
<dbReference type="PANTHER" id="PTHR35292">
    <property type="entry name" value="EXPRESSED PROTEIN"/>
    <property type="match status" value="1"/>
</dbReference>
<dbReference type="PANTHER" id="PTHR35292:SF13">
    <property type="entry name" value="OS03G0581800 PROTEIN"/>
    <property type="match status" value="1"/>
</dbReference>
<evidence type="ECO:0000313" key="2">
    <source>
        <dbReference type="EMBL" id="CAK9197065.1"/>
    </source>
</evidence>
<feature type="region of interest" description="Disordered" evidence="1">
    <location>
        <begin position="82"/>
        <end position="104"/>
    </location>
</feature>
<keyword evidence="3" id="KW-1185">Reference proteome</keyword>
<name>A0ABP0THW7_9BRYO</name>
<feature type="compositionally biased region" description="Basic and acidic residues" evidence="1">
    <location>
        <begin position="87"/>
        <end position="98"/>
    </location>
</feature>
<protein>
    <submittedName>
        <fullName evidence="2">Uncharacterized protein</fullName>
    </submittedName>
</protein>
<dbReference type="EMBL" id="OZ019903">
    <property type="protein sequence ID" value="CAK9197065.1"/>
    <property type="molecule type" value="Genomic_DNA"/>
</dbReference>
<dbReference type="Proteomes" id="UP001497512">
    <property type="component" value="Chromosome 11"/>
</dbReference>
<reference evidence="2" key="1">
    <citation type="submission" date="2024-02" db="EMBL/GenBank/DDBJ databases">
        <authorList>
            <consortium name="ELIXIR-Norway"/>
            <consortium name="Elixir Norway"/>
        </authorList>
    </citation>
    <scope>NUCLEOTIDE SEQUENCE</scope>
</reference>
<proteinExistence type="predicted"/>
<organism evidence="2 3">
    <name type="scientific">Sphagnum troendelagicum</name>
    <dbReference type="NCBI Taxonomy" id="128251"/>
    <lineage>
        <taxon>Eukaryota</taxon>
        <taxon>Viridiplantae</taxon>
        <taxon>Streptophyta</taxon>
        <taxon>Embryophyta</taxon>
        <taxon>Bryophyta</taxon>
        <taxon>Sphagnophytina</taxon>
        <taxon>Sphagnopsida</taxon>
        <taxon>Sphagnales</taxon>
        <taxon>Sphagnaceae</taxon>
        <taxon>Sphagnum</taxon>
    </lineage>
</organism>
<evidence type="ECO:0000313" key="3">
    <source>
        <dbReference type="Proteomes" id="UP001497512"/>
    </source>
</evidence>